<feature type="region of interest" description="Disordered" evidence="1">
    <location>
        <begin position="1"/>
        <end position="21"/>
    </location>
</feature>
<evidence type="ECO:0000313" key="2">
    <source>
        <dbReference type="EMBL" id="GFY62087.1"/>
    </source>
</evidence>
<gene>
    <name evidence="2" type="ORF">TNIN_441551</name>
</gene>
<organism evidence="2 3">
    <name type="scientific">Trichonephila inaurata madagascariensis</name>
    <dbReference type="NCBI Taxonomy" id="2747483"/>
    <lineage>
        <taxon>Eukaryota</taxon>
        <taxon>Metazoa</taxon>
        <taxon>Ecdysozoa</taxon>
        <taxon>Arthropoda</taxon>
        <taxon>Chelicerata</taxon>
        <taxon>Arachnida</taxon>
        <taxon>Araneae</taxon>
        <taxon>Araneomorphae</taxon>
        <taxon>Entelegynae</taxon>
        <taxon>Araneoidea</taxon>
        <taxon>Nephilidae</taxon>
        <taxon>Trichonephila</taxon>
        <taxon>Trichonephila inaurata</taxon>
    </lineage>
</organism>
<name>A0A8X6Y0D6_9ARAC</name>
<evidence type="ECO:0000256" key="1">
    <source>
        <dbReference type="SAM" id="MobiDB-lite"/>
    </source>
</evidence>
<protein>
    <submittedName>
        <fullName evidence="2">Uncharacterized protein</fullName>
    </submittedName>
</protein>
<comment type="caution">
    <text evidence="2">The sequence shown here is derived from an EMBL/GenBank/DDBJ whole genome shotgun (WGS) entry which is preliminary data.</text>
</comment>
<sequence length="148" mass="16977">MLNKLQARKGINLHQSEDENNLRLKGEGEPTAVVSEAKKHLLHDYFYNKFESFDMDHYNKTASEKEQLCYFQGKFTPEDDEMNPNFKASSERKLNETHLSVAEDEMNPDIEASSEYKSRPAPLSMSEMLDLLPPDDSDLKIIPPPADK</sequence>
<keyword evidence="3" id="KW-1185">Reference proteome</keyword>
<dbReference type="AlphaFoldDB" id="A0A8X6Y0D6"/>
<reference evidence="2" key="1">
    <citation type="submission" date="2020-08" db="EMBL/GenBank/DDBJ databases">
        <title>Multicomponent nature underlies the extraordinary mechanical properties of spider dragline silk.</title>
        <authorList>
            <person name="Kono N."/>
            <person name="Nakamura H."/>
            <person name="Mori M."/>
            <person name="Yoshida Y."/>
            <person name="Ohtoshi R."/>
            <person name="Malay A.D."/>
            <person name="Moran D.A.P."/>
            <person name="Tomita M."/>
            <person name="Numata K."/>
            <person name="Arakawa K."/>
        </authorList>
    </citation>
    <scope>NUCLEOTIDE SEQUENCE</scope>
</reference>
<dbReference type="EMBL" id="BMAV01014060">
    <property type="protein sequence ID" value="GFY62087.1"/>
    <property type="molecule type" value="Genomic_DNA"/>
</dbReference>
<proteinExistence type="predicted"/>
<accession>A0A8X6Y0D6</accession>
<feature type="region of interest" description="Disordered" evidence="1">
    <location>
        <begin position="104"/>
        <end position="148"/>
    </location>
</feature>
<evidence type="ECO:0000313" key="3">
    <source>
        <dbReference type="Proteomes" id="UP000886998"/>
    </source>
</evidence>
<dbReference type="Proteomes" id="UP000886998">
    <property type="component" value="Unassembled WGS sequence"/>
</dbReference>